<name>A0A7U7GEK6_9GAMM</name>
<accession>A0A7U7GEK6</accession>
<dbReference type="EMBL" id="CBTK010000284">
    <property type="protein sequence ID" value="CDH46945.1"/>
    <property type="molecule type" value="Genomic_DNA"/>
</dbReference>
<dbReference type="AlphaFoldDB" id="A0A7U7GEK6"/>
<sequence length="74" mass="8188">MLPPNLKPFAHIIAGADDTLHHPTRRTAAKDRVPARVDIVRAVYNPDPSAVHLRQGNPPVNGLPDMELWCNCDD</sequence>
<organism evidence="1 2">
    <name type="scientific">Candidatus Contendobacter odensis Run_B_J11</name>
    <dbReference type="NCBI Taxonomy" id="1400861"/>
    <lineage>
        <taxon>Bacteria</taxon>
        <taxon>Pseudomonadati</taxon>
        <taxon>Pseudomonadota</taxon>
        <taxon>Gammaproteobacteria</taxon>
        <taxon>Candidatus Competibacteraceae</taxon>
        <taxon>Candidatus Contendibacter</taxon>
    </lineage>
</organism>
<keyword evidence="2" id="KW-1185">Reference proteome</keyword>
<proteinExistence type="predicted"/>
<comment type="caution">
    <text evidence="1">The sequence shown here is derived from an EMBL/GenBank/DDBJ whole genome shotgun (WGS) entry which is preliminary data.</text>
</comment>
<dbReference type="RefSeq" id="WP_154725012.1">
    <property type="nucleotide sequence ID" value="NZ_CBTK010000284.1"/>
</dbReference>
<evidence type="ECO:0000313" key="1">
    <source>
        <dbReference type="EMBL" id="CDH46945.1"/>
    </source>
</evidence>
<reference evidence="1 2" key="1">
    <citation type="journal article" date="2014" name="ISME J.">
        <title>Candidatus Competibacter-lineage genomes retrieved from metagenomes reveal functional metabolic diversity.</title>
        <authorList>
            <person name="McIlroy S.J."/>
            <person name="Albertsen M."/>
            <person name="Andresen E.K."/>
            <person name="Saunders A.M."/>
            <person name="Kristiansen R."/>
            <person name="Stokholm-Bjerregaard M."/>
            <person name="Nielsen K.L."/>
            <person name="Nielsen P.H."/>
        </authorList>
    </citation>
    <scope>NUCLEOTIDE SEQUENCE [LARGE SCALE GENOMIC DNA]</scope>
    <source>
        <strain evidence="1 2">Run_B_J11</strain>
    </source>
</reference>
<dbReference type="Proteomes" id="UP000019184">
    <property type="component" value="Unassembled WGS sequence"/>
</dbReference>
<evidence type="ECO:0000313" key="2">
    <source>
        <dbReference type="Proteomes" id="UP000019184"/>
    </source>
</evidence>
<gene>
    <name evidence="1" type="ORF">BN874_670008</name>
</gene>
<protein>
    <submittedName>
        <fullName evidence="1">Uncharacterized protein</fullName>
    </submittedName>
</protein>